<dbReference type="Proteomes" id="UP000008743">
    <property type="component" value="Unassembled WGS sequence"/>
</dbReference>
<keyword evidence="4" id="KW-1185">Reference proteome</keyword>
<dbReference type="PANTHER" id="PTHR13246:SF1">
    <property type="entry name" value="CYTOSOLIC ENDO-BETA-N-ACETYLGLUCOSAMINIDASE"/>
    <property type="match status" value="1"/>
</dbReference>
<dbReference type="GO" id="GO:0005829">
    <property type="term" value="C:cytosol"/>
    <property type="evidence" value="ECO:0007669"/>
    <property type="project" value="UniProtKB-SubCell"/>
</dbReference>
<dbReference type="InterPro" id="IPR005201">
    <property type="entry name" value="TIM_ENGase"/>
</dbReference>
<evidence type="ECO:0000313" key="4">
    <source>
        <dbReference type="Proteomes" id="UP000008743"/>
    </source>
</evidence>
<dbReference type="EMBL" id="KE346364">
    <property type="protein sequence ID" value="KJE92934.1"/>
    <property type="molecule type" value="Genomic_DNA"/>
</dbReference>
<protein>
    <submittedName>
        <fullName evidence="3">Endo-beta-N-acetylglucosaminidase</fullName>
    </submittedName>
</protein>
<dbReference type="InterPro" id="IPR017853">
    <property type="entry name" value="GH"/>
</dbReference>
<dbReference type="Gene3D" id="3.20.20.80">
    <property type="entry name" value="Glycosidases"/>
    <property type="match status" value="1"/>
</dbReference>
<dbReference type="PhylomeDB" id="A0A0D2X2P8"/>
<accession>A0A0D2X2P8</accession>
<feature type="domain" description="Cytosolic endo-beta-N-acetylglucosaminidase TIM barrel" evidence="2">
    <location>
        <begin position="166"/>
        <end position="437"/>
    </location>
</feature>
<dbReference type="STRING" id="595528.A0A0D2X2P8"/>
<dbReference type="OrthoDB" id="284473at2759"/>
<dbReference type="SUPFAM" id="SSF51445">
    <property type="entry name" value="(Trans)glycosidases"/>
    <property type="match status" value="1"/>
</dbReference>
<organism evidence="3 4">
    <name type="scientific">Capsaspora owczarzaki (strain ATCC 30864)</name>
    <dbReference type="NCBI Taxonomy" id="595528"/>
    <lineage>
        <taxon>Eukaryota</taxon>
        <taxon>Filasterea</taxon>
        <taxon>Capsaspora</taxon>
    </lineage>
</organism>
<reference evidence="4" key="1">
    <citation type="submission" date="2011-02" db="EMBL/GenBank/DDBJ databases">
        <title>The Genome Sequence of Capsaspora owczarzaki ATCC 30864.</title>
        <authorList>
            <person name="Russ C."/>
            <person name="Cuomo C."/>
            <person name="Burger G."/>
            <person name="Gray M.W."/>
            <person name="Holland P.W.H."/>
            <person name="King N."/>
            <person name="Lang F.B.F."/>
            <person name="Roger A.J."/>
            <person name="Ruiz-Trillo I."/>
            <person name="Young S.K."/>
            <person name="Zeng Q."/>
            <person name="Gargeya S."/>
            <person name="Alvarado L."/>
            <person name="Berlin A."/>
            <person name="Chapman S.B."/>
            <person name="Chen Z."/>
            <person name="Freedman E."/>
            <person name="Gellesch M."/>
            <person name="Goldberg J."/>
            <person name="Griggs A."/>
            <person name="Gujja S."/>
            <person name="Heilman E."/>
            <person name="Heiman D."/>
            <person name="Howarth C."/>
            <person name="Mehta T."/>
            <person name="Neiman D."/>
            <person name="Pearson M."/>
            <person name="Roberts A."/>
            <person name="Saif S."/>
            <person name="Shea T."/>
            <person name="Shenoy N."/>
            <person name="Sisk P."/>
            <person name="Stolte C."/>
            <person name="Sykes S."/>
            <person name="White J."/>
            <person name="Yandava C."/>
            <person name="Haas B."/>
            <person name="Nusbaum C."/>
            <person name="Birren B."/>
        </authorList>
    </citation>
    <scope>NUCLEOTIDE SEQUENCE</scope>
    <source>
        <strain evidence="4">ATCC 30864</strain>
    </source>
</reference>
<evidence type="ECO:0000259" key="2">
    <source>
        <dbReference type="Pfam" id="PF03644"/>
    </source>
</evidence>
<name>A0A0D2X2P8_CAPO3</name>
<dbReference type="PANTHER" id="PTHR13246">
    <property type="entry name" value="ENDO BETA N-ACETYLGLUCOSAMINIDASE"/>
    <property type="match status" value="1"/>
</dbReference>
<dbReference type="GO" id="GO:0033925">
    <property type="term" value="F:mannosyl-glycoprotein endo-beta-N-acetylglucosaminidase activity"/>
    <property type="evidence" value="ECO:0007669"/>
    <property type="project" value="UniProtKB-EC"/>
</dbReference>
<gene>
    <name evidence="3" type="ORF">CAOG_003817</name>
</gene>
<dbReference type="InterPro" id="IPR032979">
    <property type="entry name" value="ENGase"/>
</dbReference>
<dbReference type="AlphaFoldDB" id="A0A0D2X2P8"/>
<feature type="region of interest" description="Disordered" evidence="1">
    <location>
        <begin position="65"/>
        <end position="89"/>
    </location>
</feature>
<dbReference type="eggNOG" id="KOG2331">
    <property type="taxonomic scope" value="Eukaryota"/>
</dbReference>
<dbReference type="InParanoid" id="A0A0D2X2P8"/>
<evidence type="ECO:0000313" key="3">
    <source>
        <dbReference type="EMBL" id="KJE92934.1"/>
    </source>
</evidence>
<evidence type="ECO:0000256" key="1">
    <source>
        <dbReference type="SAM" id="MobiDB-lite"/>
    </source>
</evidence>
<sequence length="834" mass="91172">MSERTHTLSNSQSSLLSLVFRSSYIQKSKMDSAATPMLLQPPRIYPLSTLDELLQWKCPRMPWEGATTDDEAELRAPNPNPNPDPANAATLANHKKADAWHRAWVCYAAESTWDAPSTTAGDVDGLRPKRNASPPARRSLLVCHDMMGGYLDSDALVQGQPRSAVRNLNEPSYNMVHWQTVDQFVYFSHHLVTIPPPGWTNAAHKHGVQVLGTFITEWGDGAKLCKTMLANRDVMVQAANNLAAIAQFHGFDGWLVNIENPIAEQDIPMLVDFVTHLKIAVKRVLPSAVVMWYDSVTTDGHLSWQNALNRNNKVFFDAADSIFLNYGWTLRGLRESSSAAAGSSNSSPHDVFVGVDVFGRGCRGGGGFNVTEALEVIREHNLSAAVFAPGWVYENLDKAKLCEHQHRFWASVAAAHGEPLRPISALPFLSTFDNGHADPLAVQEPHHTHAAPYMHLSAQTVQPSFLPLVFSHGAKESPNVTKALQLAARQMGEPWGVDASEWLASVAHPDVLQSAFQSCRPFDGISGGLQICGTLHAARIERPATGTETLDVHFFLRDHSRTLRLFKTDFNMELELTVGVAIAGTLEQLDVYLQLLTDSSVQSRYLDLSRHLVLNGLEVPAGETVQLTPNSAITQPRKSAQRPGGWTLLEFELGGDTIGRVCEMRLVVTPRFSQPSASEASSSLAAVEPIHFQLGMVNVAPKAYLSQENAAFGLAPVQPGAFHSWNVSLASPLRATSDALGFDVQWQPSAWLLQRTASTPQQLAQLVHAFEVEASFFVPGQPPSSSVTLGRAYAWKFRVSNLAIPRGTTQVRVTVRGISRVLSEAGAGHLIILV</sequence>
<proteinExistence type="predicted"/>
<dbReference type="Pfam" id="PF03644">
    <property type="entry name" value="Glyco_hydro_85"/>
    <property type="match status" value="1"/>
</dbReference>